<comment type="similarity">
    <text evidence="2">Belongs to the DUF177 domain family.</text>
</comment>
<dbReference type="Pfam" id="PF02620">
    <property type="entry name" value="YceD"/>
    <property type="match status" value="1"/>
</dbReference>
<evidence type="ECO:0000313" key="6">
    <source>
        <dbReference type="EMBL" id="MBU3827036.1"/>
    </source>
</evidence>
<dbReference type="PANTHER" id="PTHR38099:SF1">
    <property type="entry name" value="LARGE RIBOSOMAL RNA SUBUNIT ACCUMULATION PROTEIN YCED"/>
    <property type="match status" value="1"/>
</dbReference>
<comment type="caution">
    <text evidence="6">The sequence shown here is derived from an EMBL/GenBank/DDBJ whole genome shotgun (WGS) entry which is preliminary data.</text>
</comment>
<name>A0A9E2KNF4_9GAMM</name>
<dbReference type="GO" id="GO:0042254">
    <property type="term" value="P:ribosome biogenesis"/>
    <property type="evidence" value="ECO:0007669"/>
    <property type="project" value="UniProtKB-KW"/>
</dbReference>
<evidence type="ECO:0000256" key="2">
    <source>
        <dbReference type="ARBA" id="ARBA00010740"/>
    </source>
</evidence>
<gene>
    <name evidence="6" type="ORF">IAA31_06055</name>
</gene>
<dbReference type="EMBL" id="JAHLFG010000063">
    <property type="protein sequence ID" value="MBU3827036.1"/>
    <property type="molecule type" value="Genomic_DNA"/>
</dbReference>
<dbReference type="InterPro" id="IPR003772">
    <property type="entry name" value="YceD"/>
</dbReference>
<proteinExistence type="inferred from homology"/>
<evidence type="ECO:0000313" key="7">
    <source>
        <dbReference type="Proteomes" id="UP000824150"/>
    </source>
</evidence>
<organism evidence="6 7">
    <name type="scientific">Candidatus Anaerobiospirillum merdipullorum</name>
    <dbReference type="NCBI Taxonomy" id="2838450"/>
    <lineage>
        <taxon>Bacteria</taxon>
        <taxon>Pseudomonadati</taxon>
        <taxon>Pseudomonadota</taxon>
        <taxon>Gammaproteobacteria</taxon>
        <taxon>Aeromonadales</taxon>
        <taxon>Succinivibrionaceae</taxon>
        <taxon>Anaerobiospirillum</taxon>
    </lineage>
</organism>
<evidence type="ECO:0000256" key="3">
    <source>
        <dbReference type="ARBA" id="ARBA00015716"/>
    </source>
</evidence>
<evidence type="ECO:0000256" key="1">
    <source>
        <dbReference type="ARBA" id="ARBA00002868"/>
    </source>
</evidence>
<reference evidence="6" key="2">
    <citation type="submission" date="2021-04" db="EMBL/GenBank/DDBJ databases">
        <authorList>
            <person name="Gilroy R."/>
        </authorList>
    </citation>
    <scope>NUCLEOTIDE SEQUENCE</scope>
    <source>
        <strain evidence="6">687</strain>
    </source>
</reference>
<comment type="function">
    <text evidence="1">Plays a role in synthesis, processing and/or stability of 23S rRNA.</text>
</comment>
<dbReference type="Proteomes" id="UP000824150">
    <property type="component" value="Unassembled WGS sequence"/>
</dbReference>
<reference evidence="6" key="1">
    <citation type="journal article" date="2021" name="PeerJ">
        <title>Extensive microbial diversity within the chicken gut microbiome revealed by metagenomics and culture.</title>
        <authorList>
            <person name="Gilroy R."/>
            <person name="Ravi A."/>
            <person name="Getino M."/>
            <person name="Pursley I."/>
            <person name="Horton D.L."/>
            <person name="Alikhan N.F."/>
            <person name="Baker D."/>
            <person name="Gharbi K."/>
            <person name="Hall N."/>
            <person name="Watson M."/>
            <person name="Adriaenssens E.M."/>
            <person name="Foster-Nyarko E."/>
            <person name="Jarju S."/>
            <person name="Secka A."/>
            <person name="Antonio M."/>
            <person name="Oren A."/>
            <person name="Chaudhuri R.R."/>
            <person name="La Ragione R."/>
            <person name="Hildebrand F."/>
            <person name="Pallen M.J."/>
        </authorList>
    </citation>
    <scope>NUCLEOTIDE SEQUENCE</scope>
    <source>
        <strain evidence="6">687</strain>
    </source>
</reference>
<dbReference type="InterPro" id="IPR039255">
    <property type="entry name" value="YceD_bac"/>
</dbReference>
<accession>A0A9E2KNF4</accession>
<dbReference type="AlphaFoldDB" id="A0A9E2KNF4"/>
<dbReference type="GO" id="GO:0005829">
    <property type="term" value="C:cytosol"/>
    <property type="evidence" value="ECO:0007669"/>
    <property type="project" value="TreeGrafter"/>
</dbReference>
<evidence type="ECO:0000256" key="4">
    <source>
        <dbReference type="ARBA" id="ARBA00022517"/>
    </source>
</evidence>
<keyword evidence="4" id="KW-0690">Ribosome biogenesis</keyword>
<protein>
    <recommendedName>
        <fullName evidence="3">Large ribosomal RNA subunit accumulation protein YceD</fullName>
    </recommendedName>
    <alternativeName>
        <fullName evidence="5">23S rRNA accumulation protein YceD</fullName>
    </alternativeName>
</protein>
<evidence type="ECO:0000256" key="5">
    <source>
        <dbReference type="ARBA" id="ARBA00031841"/>
    </source>
</evidence>
<dbReference type="PANTHER" id="PTHR38099">
    <property type="entry name" value="LARGE RIBOSOMAL RNA SUBUNIT ACCUMULATION PROTEIN YCED"/>
    <property type="match status" value="1"/>
</dbReference>
<sequence length="176" mass="19678">MSELNLPLGAKIDLPALCRNDSNYRLTLPQSLFTRLADSCAGLRSDATLEVHFYRDLQGLNTLEGTIAITIDLICERCLQPFSYELNAKFKSTCDLAKVKSLRLEDKLDVVDLAADGMLDFYNYLEDCLLLELPIVPRHADEADCGMKGDSWAYGADEIPAKENPFAVLKDLQRKS</sequence>